<dbReference type="InterPro" id="IPR036280">
    <property type="entry name" value="Multihaem_cyt_sf"/>
</dbReference>
<evidence type="ECO:0000256" key="9">
    <source>
        <dbReference type="SAM" id="SignalP"/>
    </source>
</evidence>
<comment type="caution">
    <text evidence="11">The sequence shown here is derived from an EMBL/GenBank/DDBJ whole genome shotgun (WGS) entry which is preliminary data.</text>
</comment>
<dbReference type="RefSeq" id="WP_110458286.1">
    <property type="nucleotide sequence ID" value="NZ_BPFB01000034.1"/>
</dbReference>
<reference evidence="11 12" key="1">
    <citation type="submission" date="2021-05" db="EMBL/GenBank/DDBJ databases">
        <title>Molecular characterization for Shewanella algae harboring chromosomal blaOXA-55-like strains isolated from clinical and environment sample.</title>
        <authorList>
            <person name="Ohama Y."/>
            <person name="Aoki K."/>
            <person name="Harada S."/>
            <person name="Moriya K."/>
            <person name="Ishii Y."/>
            <person name="Tateda K."/>
        </authorList>
    </citation>
    <scope>NUCLEOTIDE SEQUENCE [LARGE SCALE GENOMIC DNA]</scope>
    <source>
        <strain evidence="11 12">LMG 23746</strain>
    </source>
</reference>
<evidence type="ECO:0000313" key="11">
    <source>
        <dbReference type="EMBL" id="GIU49030.1"/>
    </source>
</evidence>
<feature type="domain" description="Tetrahaem cytochrome" evidence="10">
    <location>
        <begin position="26"/>
        <end position="97"/>
    </location>
</feature>
<accession>A0ABQ4PLN4</accession>
<evidence type="ECO:0000256" key="8">
    <source>
        <dbReference type="ARBA" id="ARBA00023004"/>
    </source>
</evidence>
<dbReference type="InterPro" id="IPR012286">
    <property type="entry name" value="Tetrahaem_cytochrome"/>
</dbReference>
<comment type="cofactor">
    <cofactor evidence="1">
        <name>heme c</name>
        <dbReference type="ChEBI" id="CHEBI:61717"/>
    </cofactor>
</comment>
<keyword evidence="3" id="KW-0813">Transport</keyword>
<feature type="chain" id="PRO_5045598198" evidence="9">
    <location>
        <begin position="20"/>
        <end position="97"/>
    </location>
</feature>
<protein>
    <submittedName>
        <fullName evidence="11">Cytochrome c</fullName>
    </submittedName>
</protein>
<dbReference type="EMBL" id="BPFB01000034">
    <property type="protein sequence ID" value="GIU49030.1"/>
    <property type="molecule type" value="Genomic_DNA"/>
</dbReference>
<keyword evidence="7" id="KW-0249">Electron transport</keyword>
<gene>
    <name evidence="11" type="primary">cctA_2</name>
    <name evidence="11" type="ORF">TUM4630_26730</name>
</gene>
<evidence type="ECO:0000259" key="10">
    <source>
        <dbReference type="Pfam" id="PF14537"/>
    </source>
</evidence>
<sequence>MYKLGLGALLLCLTLMVQAQSVVDTHMLNGDCETCHENGEPSINNEVENRACIECHGSVDTLDGPYHQSHSYLMMCSDCHKVHASTPVTDSCMRCHH</sequence>
<dbReference type="Pfam" id="PF14537">
    <property type="entry name" value="Cytochrom_c3_2"/>
    <property type="match status" value="1"/>
</dbReference>
<dbReference type="Proteomes" id="UP000761574">
    <property type="component" value="Unassembled WGS sequence"/>
</dbReference>
<keyword evidence="12" id="KW-1185">Reference proteome</keyword>
<comment type="subcellular location">
    <subcellularLocation>
        <location evidence="2">Periplasm</location>
    </subcellularLocation>
</comment>
<evidence type="ECO:0000256" key="7">
    <source>
        <dbReference type="ARBA" id="ARBA00022982"/>
    </source>
</evidence>
<evidence type="ECO:0000256" key="6">
    <source>
        <dbReference type="ARBA" id="ARBA00022764"/>
    </source>
</evidence>
<keyword evidence="8" id="KW-0408">Iron</keyword>
<dbReference type="SUPFAM" id="SSF48695">
    <property type="entry name" value="Multiheme cytochromes"/>
    <property type="match status" value="1"/>
</dbReference>
<evidence type="ECO:0000256" key="2">
    <source>
        <dbReference type="ARBA" id="ARBA00004418"/>
    </source>
</evidence>
<organism evidence="11 12">
    <name type="scientific">Shewanella algidipiscicola</name>
    <dbReference type="NCBI Taxonomy" id="614070"/>
    <lineage>
        <taxon>Bacteria</taxon>
        <taxon>Pseudomonadati</taxon>
        <taxon>Pseudomonadota</taxon>
        <taxon>Gammaproteobacteria</taxon>
        <taxon>Alteromonadales</taxon>
        <taxon>Shewanellaceae</taxon>
        <taxon>Shewanella</taxon>
    </lineage>
</organism>
<evidence type="ECO:0000256" key="1">
    <source>
        <dbReference type="ARBA" id="ARBA00001926"/>
    </source>
</evidence>
<evidence type="ECO:0000256" key="3">
    <source>
        <dbReference type="ARBA" id="ARBA00022448"/>
    </source>
</evidence>
<keyword evidence="6" id="KW-0574">Periplasm</keyword>
<name>A0ABQ4PLN4_9GAMM</name>
<feature type="signal peptide" evidence="9">
    <location>
        <begin position="1"/>
        <end position="19"/>
    </location>
</feature>
<dbReference type="Gene3D" id="1.10.1130.10">
    <property type="entry name" value="Flavocytochrome C3, Chain A"/>
    <property type="match status" value="1"/>
</dbReference>
<keyword evidence="4" id="KW-0349">Heme</keyword>
<keyword evidence="9" id="KW-0732">Signal</keyword>
<evidence type="ECO:0000256" key="5">
    <source>
        <dbReference type="ARBA" id="ARBA00022723"/>
    </source>
</evidence>
<evidence type="ECO:0000313" key="12">
    <source>
        <dbReference type="Proteomes" id="UP000761574"/>
    </source>
</evidence>
<keyword evidence="5" id="KW-0479">Metal-binding</keyword>
<proteinExistence type="predicted"/>
<evidence type="ECO:0000256" key="4">
    <source>
        <dbReference type="ARBA" id="ARBA00022617"/>
    </source>
</evidence>